<organism evidence="1 2">
    <name type="scientific">Rhizobium fredii</name>
    <name type="common">Sinorhizobium fredii</name>
    <dbReference type="NCBI Taxonomy" id="380"/>
    <lineage>
        <taxon>Bacteria</taxon>
        <taxon>Pseudomonadati</taxon>
        <taxon>Pseudomonadota</taxon>
        <taxon>Alphaproteobacteria</taxon>
        <taxon>Hyphomicrobiales</taxon>
        <taxon>Rhizobiaceae</taxon>
        <taxon>Sinorhizobium/Ensifer group</taxon>
        <taxon>Sinorhizobium</taxon>
    </lineage>
</organism>
<reference evidence="1 2" key="1">
    <citation type="submission" date="2017-10" db="EMBL/GenBank/DDBJ databases">
        <title>Analysis of the genome sequences of Rhizobium populations associated to common bean (phaseolus vulgaris).</title>
        <authorList>
            <person name="Bustos P."/>
            <person name="Santamaria R.I."/>
            <person name="Miranda-Sanchez F."/>
            <person name="Perez-Carrascal O."/>
            <person name="Juarez S."/>
            <person name="Lozano L."/>
            <person name="Martinez-Flores I."/>
            <person name="Vinuesa P."/>
            <person name="Martinez-Romero E."/>
            <person name="Cevallos M.A."/>
            <person name="Romero D."/>
            <person name="Davila G."/>
            <person name="Gonzalez V."/>
        </authorList>
    </citation>
    <scope>NUCLEOTIDE SEQUENCE [LARGE SCALE GENOMIC DNA]</scope>
    <source>
        <strain evidence="1 2">NXT3</strain>
    </source>
</reference>
<proteinExistence type="predicted"/>
<dbReference type="AlphaFoldDB" id="A0A2L0H9E2"/>
<gene>
    <name evidence="1" type="ORF">NXT3_CH03595</name>
</gene>
<sequence>MSNINRSDIFDKNLNFLLGSGASYGLLPTLAVKLKKKDAGKSHTLETLATQFEGNRKIKTLIFSWYVKEVIKPASDFQIGDYSSLNAIQWEVLENYERFLKTVLALTAKKREQNRANIFTTNYDGLIAHVSERMLRHGYADFILNDGGSGFIKRNMYAKNFNRFFRDQGVFDRHSKSIPQVNLLQLHGSVYWFKDGSDNIEISYDLARAQARMSEVPCIENELFDAVLNDGEKSDADIESLDVNIPDAQIDEFWKQYEQLPIVNPTKWKFHETVFEEHYYQTLRLLSYELEKPNSVFVVFGFSFADEHILNLVKRSLSNPTLKMFVCCFNNKEKSSLQQKFEGFDNVELICVDGDLDFRAFNEQVFTVEARSDEAGS</sequence>
<dbReference type="EMBL" id="CP024307">
    <property type="protein sequence ID" value="AUX78121.1"/>
    <property type="molecule type" value="Genomic_DNA"/>
</dbReference>
<evidence type="ECO:0000313" key="1">
    <source>
        <dbReference type="EMBL" id="AUX78121.1"/>
    </source>
</evidence>
<protein>
    <submittedName>
        <fullName evidence="1">Uncharacterized protein</fullName>
    </submittedName>
</protein>
<accession>A0A2L0H9E2</accession>
<evidence type="ECO:0000313" key="2">
    <source>
        <dbReference type="Proteomes" id="UP000239340"/>
    </source>
</evidence>
<dbReference type="Proteomes" id="UP000239340">
    <property type="component" value="Chromosome"/>
</dbReference>
<name>A0A2L0H9E2_RHIFR</name>